<comment type="caution">
    <text evidence="1">The sequence shown here is derived from an EMBL/GenBank/DDBJ whole genome shotgun (WGS) entry which is preliminary data.</text>
</comment>
<evidence type="ECO:0000313" key="2">
    <source>
        <dbReference type="Proteomes" id="UP000028875"/>
    </source>
</evidence>
<sequence length="218" mass="24915">MLLYQLGGGGLLGKKVIYFLFTDTGTNLSKAINYFTKQSLNHVSIGFDEALTEVYSFGRKRPKNPFIGGFVEEDIRSDFLRDANCAIYRFTISETECEKIIENIKLIKSQKHKYRYNFIGLLGILLQIEINRKCALFCSQFVATVLKDVPSFKPNKPTCFVTPADIRDHTGMELVYEGLLKNYPAVEQVSEQGVHSMKQQKQSFLFIISSKVKQFVIR</sequence>
<name>A0A024Q8F0_9BACI</name>
<gene>
    <name evidence="1" type="ORF">BN990_00483</name>
</gene>
<dbReference type="EMBL" id="CCDP010000001">
    <property type="protein sequence ID" value="CDQ38216.1"/>
    <property type="molecule type" value="Genomic_DNA"/>
</dbReference>
<proteinExistence type="predicted"/>
<dbReference type="Gene3D" id="3.90.1720.10">
    <property type="entry name" value="endopeptidase domain like (from Nostoc punctiforme)"/>
    <property type="match status" value="1"/>
</dbReference>
<dbReference type="SUPFAM" id="SSF54001">
    <property type="entry name" value="Cysteine proteinases"/>
    <property type="match status" value="1"/>
</dbReference>
<protein>
    <submittedName>
        <fullName evidence="1">Uncharacterized protein</fullName>
    </submittedName>
</protein>
<dbReference type="eggNOG" id="ENOG5031Z3H">
    <property type="taxonomic scope" value="Bacteria"/>
</dbReference>
<reference evidence="1 2" key="1">
    <citation type="submission" date="2014-03" db="EMBL/GenBank/DDBJ databases">
        <authorList>
            <person name="Urmite Genomes U."/>
        </authorList>
    </citation>
    <scope>NUCLEOTIDE SEQUENCE [LARGE SCALE GENOMIC DNA]</scope>
    <source>
        <strain evidence="1 2">Vm-5</strain>
    </source>
</reference>
<dbReference type="STRING" id="1462526.BN990_00483"/>
<dbReference type="AlphaFoldDB" id="A0A024Q8F0"/>
<evidence type="ECO:0000313" key="1">
    <source>
        <dbReference type="EMBL" id="CDQ38216.1"/>
    </source>
</evidence>
<organism evidence="1 2">
    <name type="scientific">Virgibacillus massiliensis</name>
    <dbReference type="NCBI Taxonomy" id="1462526"/>
    <lineage>
        <taxon>Bacteria</taxon>
        <taxon>Bacillati</taxon>
        <taxon>Bacillota</taxon>
        <taxon>Bacilli</taxon>
        <taxon>Bacillales</taxon>
        <taxon>Bacillaceae</taxon>
        <taxon>Virgibacillus</taxon>
    </lineage>
</organism>
<reference evidence="2" key="2">
    <citation type="submission" date="2014-05" db="EMBL/GenBank/DDBJ databases">
        <title>Draft genome sequence of Virgibacillus massiliensis Vm-5.</title>
        <authorList>
            <person name="Khelaifia S."/>
            <person name="Croce O."/>
            <person name="Lagier J.C."/>
            <person name="Raoult D."/>
        </authorList>
    </citation>
    <scope>NUCLEOTIDE SEQUENCE [LARGE SCALE GENOMIC DNA]</scope>
    <source>
        <strain evidence="2">Vm-5</strain>
    </source>
</reference>
<keyword evidence="2" id="KW-1185">Reference proteome</keyword>
<dbReference type="Proteomes" id="UP000028875">
    <property type="component" value="Unassembled WGS sequence"/>
</dbReference>
<accession>A0A024Q8F0</accession>
<dbReference type="InterPro" id="IPR038765">
    <property type="entry name" value="Papain-like_cys_pep_sf"/>
</dbReference>